<gene>
    <name evidence="1" type="ORF">SOCEGT47_040090</name>
</gene>
<organism evidence="1 2">
    <name type="scientific">Sorangium cellulosum</name>
    <name type="common">Polyangium cellulosum</name>
    <dbReference type="NCBI Taxonomy" id="56"/>
    <lineage>
        <taxon>Bacteria</taxon>
        <taxon>Pseudomonadati</taxon>
        <taxon>Myxococcota</taxon>
        <taxon>Polyangia</taxon>
        <taxon>Polyangiales</taxon>
        <taxon>Polyangiaceae</taxon>
        <taxon>Sorangium</taxon>
    </lineage>
</organism>
<dbReference type="PROSITE" id="PS51257">
    <property type="entry name" value="PROKAR_LIPOPROTEIN"/>
    <property type="match status" value="1"/>
</dbReference>
<dbReference type="OrthoDB" id="5507107at2"/>
<evidence type="ECO:0000313" key="2">
    <source>
        <dbReference type="Proteomes" id="UP000295781"/>
    </source>
</evidence>
<accession>A0A4P2Q3K6</accession>
<name>A0A4P2Q3K6_SORCE</name>
<protein>
    <submittedName>
        <fullName evidence="1">Uncharacterized protein</fullName>
    </submittedName>
</protein>
<dbReference type="AlphaFoldDB" id="A0A4P2Q3K6"/>
<proteinExistence type="predicted"/>
<reference evidence="1 2" key="1">
    <citation type="submission" date="2015-09" db="EMBL/GenBank/DDBJ databases">
        <title>Sorangium comparison.</title>
        <authorList>
            <person name="Zaburannyi N."/>
            <person name="Bunk B."/>
            <person name="Overmann J."/>
            <person name="Mueller R."/>
        </authorList>
    </citation>
    <scope>NUCLEOTIDE SEQUENCE [LARGE SCALE GENOMIC DNA]</scope>
    <source>
        <strain evidence="1 2">So ceGT47</strain>
    </source>
</reference>
<sequence>MRPRAAGRRLLRGLSVLAVLGIGCEVLVDGELGSVRCTDKDEGLLGPPSCPDGAVCEGGTCVAKRALGEPCVEDGDCRPLDFCLELSQLDGEGQTVPTQPDGEGQSVCARPCCSSSDCDPRRDAVCWVPPGGGAGVCRVGRDVHRPEVGTRLAGEACSSPGDCRSGNCSDDVCVDSCCSDTHCAANGMTCQLTTGLVSAGPAWACQPPGQGAKGPLEECDVHGDCASGICADLGDLGFRCTIPCCSSEMCPSARVGDTVYNVGCALLETGDGATVRACAALRTGGGFASVGVPCGGDDACRSGMCVGGSDDGERSCSDVCCSDASCGDASRFGCRPYATGPSLALRCAPK</sequence>
<evidence type="ECO:0000313" key="1">
    <source>
        <dbReference type="EMBL" id="AUX23483.1"/>
    </source>
</evidence>
<dbReference type="EMBL" id="CP012670">
    <property type="protein sequence ID" value="AUX23483.1"/>
    <property type="molecule type" value="Genomic_DNA"/>
</dbReference>
<dbReference type="Proteomes" id="UP000295781">
    <property type="component" value="Chromosome"/>
</dbReference>